<proteinExistence type="predicted"/>
<dbReference type="InterPro" id="IPR014152">
    <property type="entry name" value="AddA"/>
</dbReference>
<evidence type="ECO:0000259" key="16">
    <source>
        <dbReference type="PROSITE" id="PS51217"/>
    </source>
</evidence>
<sequence length="1149" mass="132556">MVQWTDRQLEAIEYEGSDVLVAAAAGSGKTTVLVERIIRKVLSGKYSIDEVFVATFTNMSARDMKDKIEAALQAAYQDKRDPAIYAEILKLKEAHIKTLHSFCLHLIQMHYNAIGLPPDMRTLGDVEMKIRLEQAISNVLETYYKKADTDFNQLAMMLSSDKSNDGLQNTIRDLYHTAVASPDPRGYLEENLDQYQDEAYLQGILASHNHDVSLKLAALYPDIERLFEHYRTAVHTSIKETQVRDAFDGLETLEKSVRQAMETNGNGEPVELPLYMLKDGRSAFIRNIEDEDEKKRLLDVQNRVKKRYQEIRELPAYTFSLVKEELSPLNGIRNTLIEIALEVLERFQSEKRARNEMDFSDYEHYALAILGAEDGDIRRRYRAQFKEVMIDEYQDVNRVQEAIIQSLKSGDEQDGNLFMVGDVKQSIYKFRQADPSLFIEKAERFKNPGSGRLISLNHNFRSRGEVIDVTNDVFGRIMDKEVGEVDYDETHRLVQGNYLDAPPLASECHIIENAEGTGSDAEILHIAEIVRKLRKKGVDYQDIVILTRNTRDNEAYRKLLSAAELPVFVNNRSGYLDTLEIRTMISLLSIIDNPLQDDHLVGVMRLPMFDFSEDDIAEIRARSDEDYLYEAVLTYEGSAVVMKKIGILSEALEMFRSHARYMSVPELIDEIYAELNILEYFAGMRGGLTRRANLNGFIEKAMEFEKMSHLSLYDFIAYIHRMIQDGQDFGEENTVSDGDDTLRVMTIHASKGLEFGYVIYAGLHRQLNMMDLSRKAAVHPDAGIAFKRYMPKHQAVLPSIHSEVLRRMVRRERISEEMRLVYVALTRAVHQLIIPLVYKDERKDKFSYEGGMVHADDRLAIQNIRDLLAPVLDQIPNQTLEMAEIGEIKEVRQSKEHITLDDIEQLKTSGNQLLKERILYRYPDQAATRTVYKESVTEIKRRNETPPDDSAVIRHDRTPNLRAPNFRSSSMEAPVFGTMMHELMMHLLNRYDEISGMDKIEEGPLEDFMLDMIRVHTEEDPLITDAHRDKMMINMNRFMSDDDMRQLLDDSLEIYTETPFIMNQAAIGYSDFSSQMVQGIVDVLLEMEEGYVIIDYKTDRLRPGDEVDDLIDRYRTQMDIYRRSIMQALNKNVTVYLYFFEYGAVKIDD</sequence>
<evidence type="ECO:0000256" key="14">
    <source>
        <dbReference type="PROSITE-ProRule" id="PRU00560"/>
    </source>
</evidence>
<evidence type="ECO:0000313" key="18">
    <source>
        <dbReference type="Proteomes" id="UP001500920"/>
    </source>
</evidence>
<evidence type="ECO:0000256" key="5">
    <source>
        <dbReference type="ARBA" id="ARBA00022806"/>
    </source>
</evidence>
<dbReference type="PROSITE" id="PS51217">
    <property type="entry name" value="UVRD_HELICASE_CTER"/>
    <property type="match status" value="1"/>
</dbReference>
<keyword evidence="3" id="KW-0227">DNA damage</keyword>
<evidence type="ECO:0000256" key="10">
    <source>
        <dbReference type="ARBA" id="ARBA00023235"/>
    </source>
</evidence>
<keyword evidence="7 14" id="KW-0067">ATP-binding</keyword>
<comment type="caution">
    <text evidence="17">The sequence shown here is derived from an EMBL/GenBank/DDBJ whole genome shotgun (WGS) entry which is preliminary data.</text>
</comment>
<feature type="domain" description="UvrD-like helicase ATP-binding" evidence="15">
    <location>
        <begin position="2"/>
        <end position="463"/>
    </location>
</feature>
<dbReference type="SUPFAM" id="SSF52980">
    <property type="entry name" value="Restriction endonuclease-like"/>
    <property type="match status" value="1"/>
</dbReference>
<evidence type="ECO:0000256" key="8">
    <source>
        <dbReference type="ARBA" id="ARBA00023125"/>
    </source>
</evidence>
<evidence type="ECO:0000256" key="4">
    <source>
        <dbReference type="ARBA" id="ARBA00022801"/>
    </source>
</evidence>
<keyword evidence="4 14" id="KW-0378">Hydrolase</keyword>
<comment type="catalytic activity">
    <reaction evidence="13">
        <text>ATP + H2O = ADP + phosphate + H(+)</text>
        <dbReference type="Rhea" id="RHEA:13065"/>
        <dbReference type="ChEBI" id="CHEBI:15377"/>
        <dbReference type="ChEBI" id="CHEBI:15378"/>
        <dbReference type="ChEBI" id="CHEBI:30616"/>
        <dbReference type="ChEBI" id="CHEBI:43474"/>
        <dbReference type="ChEBI" id="CHEBI:456216"/>
        <dbReference type="EC" id="5.6.2.4"/>
    </reaction>
</comment>
<dbReference type="RefSeq" id="WP_344704206.1">
    <property type="nucleotide sequence ID" value="NZ_BAABCK010000068.1"/>
</dbReference>
<feature type="domain" description="UvrD-like helicase C-terminal" evidence="16">
    <location>
        <begin position="475"/>
        <end position="752"/>
    </location>
</feature>
<dbReference type="Gene3D" id="1.10.486.10">
    <property type="entry name" value="PCRA, domain 4"/>
    <property type="match status" value="1"/>
</dbReference>
<evidence type="ECO:0000313" key="17">
    <source>
        <dbReference type="EMBL" id="GAA3732528.1"/>
    </source>
</evidence>
<dbReference type="NCBIfam" id="TIGR02785">
    <property type="entry name" value="addA_Gpos"/>
    <property type="match status" value="1"/>
</dbReference>
<evidence type="ECO:0000256" key="3">
    <source>
        <dbReference type="ARBA" id="ARBA00022763"/>
    </source>
</evidence>
<keyword evidence="6" id="KW-0269">Exonuclease</keyword>
<keyword evidence="9" id="KW-0234">DNA repair</keyword>
<keyword evidence="1" id="KW-0540">Nuclease</keyword>
<dbReference type="InterPro" id="IPR011604">
    <property type="entry name" value="PDDEXK-like_dom_sf"/>
</dbReference>
<keyword evidence="2 14" id="KW-0547">Nucleotide-binding</keyword>
<keyword evidence="8" id="KW-0238">DNA-binding</keyword>
<keyword evidence="10" id="KW-0413">Isomerase</keyword>
<dbReference type="SUPFAM" id="SSF52540">
    <property type="entry name" value="P-loop containing nucleoside triphosphate hydrolases"/>
    <property type="match status" value="1"/>
</dbReference>
<dbReference type="CDD" id="cd17932">
    <property type="entry name" value="DEXQc_UvrD"/>
    <property type="match status" value="1"/>
</dbReference>
<gene>
    <name evidence="17" type="primary">addA</name>
    <name evidence="17" type="ORF">GCM10022378_21010</name>
</gene>
<dbReference type="Proteomes" id="UP001500920">
    <property type="component" value="Unassembled WGS sequence"/>
</dbReference>
<dbReference type="PANTHER" id="PTHR11070:SF48">
    <property type="entry name" value="ATP-DEPENDENT HELICASE_NUCLEASE SUBUNIT A"/>
    <property type="match status" value="1"/>
</dbReference>
<dbReference type="PROSITE" id="PS51198">
    <property type="entry name" value="UVRD_HELICASE_ATP_BIND"/>
    <property type="match status" value="1"/>
</dbReference>
<dbReference type="InterPro" id="IPR014017">
    <property type="entry name" value="DNA_helicase_UvrD-like_C"/>
</dbReference>
<keyword evidence="18" id="KW-1185">Reference proteome</keyword>
<evidence type="ECO:0000259" key="15">
    <source>
        <dbReference type="PROSITE" id="PS51198"/>
    </source>
</evidence>
<protein>
    <recommendedName>
        <fullName evidence="12">DNA 3'-5' helicase</fullName>
        <ecNumber evidence="12">5.6.2.4</ecNumber>
    </recommendedName>
</protein>
<dbReference type="EC" id="5.6.2.4" evidence="12"/>
<dbReference type="Pfam" id="PF13361">
    <property type="entry name" value="UvrD_C"/>
    <property type="match status" value="1"/>
</dbReference>
<dbReference type="InterPro" id="IPR000212">
    <property type="entry name" value="DNA_helicase_UvrD/REP"/>
</dbReference>
<dbReference type="InterPro" id="IPR014016">
    <property type="entry name" value="UvrD-like_ATP-bd"/>
</dbReference>
<evidence type="ECO:0000256" key="1">
    <source>
        <dbReference type="ARBA" id="ARBA00022722"/>
    </source>
</evidence>
<keyword evidence="5 14" id="KW-0347">Helicase</keyword>
<comment type="catalytic activity">
    <reaction evidence="11">
        <text>Couples ATP hydrolysis with the unwinding of duplex DNA by translocating in the 3'-5' direction.</text>
        <dbReference type="EC" id="5.6.2.4"/>
    </reaction>
</comment>
<dbReference type="Gene3D" id="3.90.320.10">
    <property type="match status" value="1"/>
</dbReference>
<evidence type="ECO:0000256" key="2">
    <source>
        <dbReference type="ARBA" id="ARBA00022741"/>
    </source>
</evidence>
<dbReference type="GO" id="GO:0004386">
    <property type="term" value="F:helicase activity"/>
    <property type="evidence" value="ECO:0007669"/>
    <property type="project" value="UniProtKB-KW"/>
</dbReference>
<dbReference type="PANTHER" id="PTHR11070">
    <property type="entry name" value="UVRD / RECB / PCRA DNA HELICASE FAMILY MEMBER"/>
    <property type="match status" value="1"/>
</dbReference>
<dbReference type="Pfam" id="PF00580">
    <property type="entry name" value="UvrD-helicase"/>
    <property type="match status" value="1"/>
</dbReference>
<evidence type="ECO:0000256" key="13">
    <source>
        <dbReference type="ARBA" id="ARBA00048988"/>
    </source>
</evidence>
<evidence type="ECO:0000256" key="7">
    <source>
        <dbReference type="ARBA" id="ARBA00022840"/>
    </source>
</evidence>
<name>A0ABP7F6F7_9STAP</name>
<dbReference type="EMBL" id="BAABCK010000068">
    <property type="protein sequence ID" value="GAA3732528.1"/>
    <property type="molecule type" value="Genomic_DNA"/>
</dbReference>
<dbReference type="InterPro" id="IPR038726">
    <property type="entry name" value="PDDEXK_AddAB-type"/>
</dbReference>
<evidence type="ECO:0000256" key="9">
    <source>
        <dbReference type="ARBA" id="ARBA00023204"/>
    </source>
</evidence>
<dbReference type="Gene3D" id="3.40.50.300">
    <property type="entry name" value="P-loop containing nucleotide triphosphate hydrolases"/>
    <property type="match status" value="4"/>
</dbReference>
<feature type="binding site" evidence="14">
    <location>
        <begin position="23"/>
        <end position="30"/>
    </location>
    <ligand>
        <name>ATP</name>
        <dbReference type="ChEBI" id="CHEBI:30616"/>
    </ligand>
</feature>
<dbReference type="InterPro" id="IPR027417">
    <property type="entry name" value="P-loop_NTPase"/>
</dbReference>
<reference evidence="18" key="1">
    <citation type="journal article" date="2019" name="Int. J. Syst. Evol. Microbiol.">
        <title>The Global Catalogue of Microorganisms (GCM) 10K type strain sequencing project: providing services to taxonomists for standard genome sequencing and annotation.</title>
        <authorList>
            <consortium name="The Broad Institute Genomics Platform"/>
            <consortium name="The Broad Institute Genome Sequencing Center for Infectious Disease"/>
            <person name="Wu L."/>
            <person name="Ma J."/>
        </authorList>
    </citation>
    <scope>NUCLEOTIDE SEQUENCE [LARGE SCALE GENOMIC DNA]</scope>
    <source>
        <strain evidence="18">JCM 16981</strain>
    </source>
</reference>
<evidence type="ECO:0000256" key="6">
    <source>
        <dbReference type="ARBA" id="ARBA00022839"/>
    </source>
</evidence>
<dbReference type="Pfam" id="PF12705">
    <property type="entry name" value="PDDEXK_1"/>
    <property type="match status" value="1"/>
</dbReference>
<accession>A0ABP7F6F7</accession>
<dbReference type="InterPro" id="IPR011335">
    <property type="entry name" value="Restrct_endonuc-II-like"/>
</dbReference>
<organism evidence="17 18">
    <name type="scientific">Salinicoccus jeotgali</name>
    <dbReference type="NCBI Taxonomy" id="381634"/>
    <lineage>
        <taxon>Bacteria</taxon>
        <taxon>Bacillati</taxon>
        <taxon>Bacillota</taxon>
        <taxon>Bacilli</taxon>
        <taxon>Bacillales</taxon>
        <taxon>Staphylococcaceae</taxon>
        <taxon>Salinicoccus</taxon>
    </lineage>
</organism>
<evidence type="ECO:0000256" key="12">
    <source>
        <dbReference type="ARBA" id="ARBA00034808"/>
    </source>
</evidence>
<evidence type="ECO:0000256" key="11">
    <source>
        <dbReference type="ARBA" id="ARBA00034617"/>
    </source>
</evidence>